<dbReference type="AlphaFoldDB" id="D3P9Z3"/>
<dbReference type="STRING" id="639282.DEFDS_2085"/>
<evidence type="ECO:0000256" key="6">
    <source>
        <dbReference type="ARBA" id="ARBA00023136"/>
    </source>
</evidence>
<evidence type="ECO:0000256" key="7">
    <source>
        <dbReference type="SAM" id="Phobius"/>
    </source>
</evidence>
<evidence type="ECO:0000256" key="5">
    <source>
        <dbReference type="ARBA" id="ARBA00023063"/>
    </source>
</evidence>
<evidence type="ECO:0000313" key="10">
    <source>
        <dbReference type="Proteomes" id="UP000001520"/>
    </source>
</evidence>
<evidence type="ECO:0000259" key="8">
    <source>
        <dbReference type="PROSITE" id="PS50850"/>
    </source>
</evidence>
<keyword evidence="4 7" id="KW-1133">Transmembrane helix</keyword>
<feature type="transmembrane region" description="Helical" evidence="7">
    <location>
        <begin position="89"/>
        <end position="108"/>
    </location>
</feature>
<feature type="transmembrane region" description="Helical" evidence="7">
    <location>
        <begin position="252"/>
        <end position="272"/>
    </location>
</feature>
<dbReference type="InterPro" id="IPR036259">
    <property type="entry name" value="MFS_trans_sf"/>
</dbReference>
<dbReference type="KEGG" id="ddf:DEFDS_2085"/>
<dbReference type="PANTHER" id="PTHR23515">
    <property type="entry name" value="HIGH-AFFINITY NITRATE TRANSPORTER 2.3"/>
    <property type="match status" value="1"/>
</dbReference>
<evidence type="ECO:0000313" key="9">
    <source>
        <dbReference type="EMBL" id="BAI81533.1"/>
    </source>
</evidence>
<feature type="transmembrane region" description="Helical" evidence="7">
    <location>
        <begin position="185"/>
        <end position="209"/>
    </location>
</feature>
<dbReference type="InterPro" id="IPR020846">
    <property type="entry name" value="MFS_dom"/>
</dbReference>
<organism evidence="9 10">
    <name type="scientific">Deferribacter desulfuricans (strain DSM 14783 / JCM 11476 / NBRC 101012 / SSM1)</name>
    <dbReference type="NCBI Taxonomy" id="639282"/>
    <lineage>
        <taxon>Bacteria</taxon>
        <taxon>Pseudomonadati</taxon>
        <taxon>Deferribacterota</taxon>
        <taxon>Deferribacteres</taxon>
        <taxon>Deferribacterales</taxon>
        <taxon>Deferribacteraceae</taxon>
        <taxon>Deferribacter</taxon>
    </lineage>
</organism>
<keyword evidence="6 7" id="KW-0472">Membrane</keyword>
<dbReference type="InterPro" id="IPR044772">
    <property type="entry name" value="NO3_transporter"/>
</dbReference>
<comment type="subcellular location">
    <subcellularLocation>
        <location evidence="1">Membrane</location>
        <topology evidence="1">Multi-pass membrane protein</topology>
    </subcellularLocation>
</comment>
<dbReference type="GO" id="GO:0042128">
    <property type="term" value="P:nitrate assimilation"/>
    <property type="evidence" value="ECO:0007669"/>
    <property type="project" value="UniProtKB-KW"/>
</dbReference>
<dbReference type="Pfam" id="PF07690">
    <property type="entry name" value="MFS_1"/>
    <property type="match status" value="1"/>
</dbReference>
<dbReference type="RefSeq" id="WP_013008778.1">
    <property type="nucleotide sequence ID" value="NC_013939.1"/>
</dbReference>
<feature type="transmembrane region" description="Helical" evidence="7">
    <location>
        <begin position="157"/>
        <end position="179"/>
    </location>
</feature>
<gene>
    <name evidence="9" type="primary">narK</name>
    <name evidence="9" type="ordered locus">DEFDS_2085</name>
</gene>
<evidence type="ECO:0000256" key="4">
    <source>
        <dbReference type="ARBA" id="ARBA00022989"/>
    </source>
</evidence>
<dbReference type="Proteomes" id="UP000001520">
    <property type="component" value="Chromosome"/>
</dbReference>
<keyword evidence="5" id="KW-0534">Nitrate assimilation</keyword>
<evidence type="ECO:0000256" key="3">
    <source>
        <dbReference type="ARBA" id="ARBA00022692"/>
    </source>
</evidence>
<dbReference type="HOGENOM" id="CLU_001265_14_0_0"/>
<name>D3P9Z3_DEFDS</name>
<dbReference type="GO" id="GO:0016020">
    <property type="term" value="C:membrane"/>
    <property type="evidence" value="ECO:0007669"/>
    <property type="project" value="UniProtKB-SubCell"/>
</dbReference>
<protein>
    <submittedName>
        <fullName evidence="9">Nitrate/nitrite extrusion protein</fullName>
    </submittedName>
</protein>
<keyword evidence="3 7" id="KW-0812">Transmembrane</keyword>
<feature type="transmembrane region" description="Helical" evidence="7">
    <location>
        <begin position="52"/>
        <end position="77"/>
    </location>
</feature>
<sequence length="434" mass="46534">MSKKDLIIKYGLKGTPNSGLIMATFGFFVGFAAVSLYGPVAKNFNNVMHMSGVLLGLLVAAPNLTGSLLRIPFGAWVDRVGGKKPMLTLLFLSVIGMAGLTLVLYFYYPEKISIKMYPIIFIFGLLSGCGIATFSVGIPQTSYWFPQKKQGFALGTYAGLGNTAPGIFGIILPVILGAIGLTGAYASWFLFLLTGTIIYLFFANDAYYFQLIQKGVSREEAIKISKELGQELFPSGKVIESLKISAKVPKTWGLVVLYFISFGGFLALTAWFPTYWIELHNVGIRQAGLLMAFGFSLLASFIRVYGGFLSDKIGGEKTAIISYSIVFIGAFILVFTNQFIIALIGEITISIGMGIANAAVFKLVPKYVPNAPGGASGWVGGLGAFGGFVVPPLLGIFVDLFGKIGYAKGFIVYMLLAVIGIVISVLLKKSSQGV</sequence>
<dbReference type="InterPro" id="IPR011701">
    <property type="entry name" value="MFS"/>
</dbReference>
<dbReference type="Gene3D" id="1.20.1250.20">
    <property type="entry name" value="MFS general substrate transporter like domains"/>
    <property type="match status" value="2"/>
</dbReference>
<feature type="transmembrane region" description="Helical" evidence="7">
    <location>
        <begin position="410"/>
        <end position="427"/>
    </location>
</feature>
<proteinExistence type="inferred from homology"/>
<feature type="transmembrane region" description="Helical" evidence="7">
    <location>
        <begin position="318"/>
        <end position="335"/>
    </location>
</feature>
<dbReference type="GO" id="GO:0015112">
    <property type="term" value="F:nitrate transmembrane transporter activity"/>
    <property type="evidence" value="ECO:0007669"/>
    <property type="project" value="InterPro"/>
</dbReference>
<feature type="transmembrane region" description="Helical" evidence="7">
    <location>
        <begin position="20"/>
        <end position="40"/>
    </location>
</feature>
<evidence type="ECO:0000256" key="2">
    <source>
        <dbReference type="ARBA" id="ARBA00008432"/>
    </source>
</evidence>
<feature type="transmembrane region" description="Helical" evidence="7">
    <location>
        <begin position="114"/>
        <end position="136"/>
    </location>
</feature>
<dbReference type="SUPFAM" id="SSF103473">
    <property type="entry name" value="MFS general substrate transporter"/>
    <property type="match status" value="1"/>
</dbReference>
<dbReference type="eggNOG" id="COG2223">
    <property type="taxonomic scope" value="Bacteria"/>
</dbReference>
<feature type="transmembrane region" description="Helical" evidence="7">
    <location>
        <begin position="341"/>
        <end position="364"/>
    </location>
</feature>
<dbReference type="PROSITE" id="PS50850">
    <property type="entry name" value="MFS"/>
    <property type="match status" value="1"/>
</dbReference>
<accession>D3P9Z3</accession>
<feature type="transmembrane region" description="Helical" evidence="7">
    <location>
        <begin position="284"/>
        <end position="306"/>
    </location>
</feature>
<reference evidence="9 10" key="1">
    <citation type="journal article" date="2010" name="DNA Res.">
        <title>Bacterial lifestyle in a deep-sea hydrothermal vent chimney revealed by the genome sequence of the thermophilic bacterium Deferribacter desulfuricans SSM1.</title>
        <authorList>
            <person name="Takaki Y."/>
            <person name="Shimamura S."/>
            <person name="Nakagawa S."/>
            <person name="Fukuhara Y."/>
            <person name="Horikawa H."/>
            <person name="Ankai A."/>
            <person name="Harada T."/>
            <person name="Hosoyama A."/>
            <person name="Oguchi A."/>
            <person name="Fukui S."/>
            <person name="Fujita N."/>
            <person name="Takami H."/>
            <person name="Takai K."/>
        </authorList>
    </citation>
    <scope>NUCLEOTIDE SEQUENCE [LARGE SCALE GENOMIC DNA]</scope>
    <source>
        <strain evidence="10">DSM 14783 / JCM 11476 / NBRC 101012 / SSM1</strain>
    </source>
</reference>
<dbReference type="EMBL" id="AP011529">
    <property type="protein sequence ID" value="BAI81533.1"/>
    <property type="molecule type" value="Genomic_DNA"/>
</dbReference>
<keyword evidence="10" id="KW-1185">Reference proteome</keyword>
<feature type="transmembrane region" description="Helical" evidence="7">
    <location>
        <begin position="376"/>
        <end position="398"/>
    </location>
</feature>
<comment type="similarity">
    <text evidence="2">Belongs to the major facilitator superfamily. Nitrate/nitrite porter (TC 2.A.1.8) family.</text>
</comment>
<evidence type="ECO:0000256" key="1">
    <source>
        <dbReference type="ARBA" id="ARBA00004141"/>
    </source>
</evidence>
<feature type="domain" description="Major facilitator superfamily (MFS) profile" evidence="8">
    <location>
        <begin position="19"/>
        <end position="432"/>
    </location>
</feature>